<evidence type="ECO:0000256" key="1">
    <source>
        <dbReference type="SAM" id="MobiDB-lite"/>
    </source>
</evidence>
<comment type="caution">
    <text evidence="2">The sequence shown here is derived from an EMBL/GenBank/DDBJ whole genome shotgun (WGS) entry which is preliminary data.</text>
</comment>
<dbReference type="AlphaFoldDB" id="A0A8S1GSH3"/>
<protein>
    <submittedName>
        <fullName evidence="2">Uncharacterized protein</fullName>
    </submittedName>
</protein>
<accession>A0A8S1GSH3</accession>
<reference evidence="2" key="1">
    <citation type="submission" date="2020-10" db="EMBL/GenBank/DDBJ databases">
        <authorList>
            <person name="Kikuchi T."/>
        </authorList>
    </citation>
    <scope>NUCLEOTIDE SEQUENCE</scope>
    <source>
        <strain evidence="2">NKZ352</strain>
    </source>
</reference>
<name>A0A8S1GSH3_9PELO</name>
<proteinExistence type="predicted"/>
<gene>
    <name evidence="2" type="ORF">CAUJ_LOCUS2128</name>
</gene>
<dbReference type="Proteomes" id="UP000835052">
    <property type="component" value="Unassembled WGS sequence"/>
</dbReference>
<evidence type="ECO:0000313" key="2">
    <source>
        <dbReference type="EMBL" id="CAD6186209.1"/>
    </source>
</evidence>
<evidence type="ECO:0000313" key="3">
    <source>
        <dbReference type="Proteomes" id="UP000835052"/>
    </source>
</evidence>
<organism evidence="2 3">
    <name type="scientific">Caenorhabditis auriculariae</name>
    <dbReference type="NCBI Taxonomy" id="2777116"/>
    <lineage>
        <taxon>Eukaryota</taxon>
        <taxon>Metazoa</taxon>
        <taxon>Ecdysozoa</taxon>
        <taxon>Nematoda</taxon>
        <taxon>Chromadorea</taxon>
        <taxon>Rhabditida</taxon>
        <taxon>Rhabditina</taxon>
        <taxon>Rhabditomorpha</taxon>
        <taxon>Rhabditoidea</taxon>
        <taxon>Rhabditidae</taxon>
        <taxon>Peloderinae</taxon>
        <taxon>Caenorhabditis</taxon>
    </lineage>
</organism>
<feature type="region of interest" description="Disordered" evidence="1">
    <location>
        <begin position="50"/>
        <end position="74"/>
    </location>
</feature>
<keyword evidence="3" id="KW-1185">Reference proteome</keyword>
<dbReference type="EMBL" id="CAJGYM010000004">
    <property type="protein sequence ID" value="CAD6186209.1"/>
    <property type="molecule type" value="Genomic_DNA"/>
</dbReference>
<sequence length="116" mass="12931">MQKLFSCKMAKFAGRREAMSNELIMLIPDVMVDNGSSGLSLDSIGTISLTSGRSVSHRPPSPISPSRFKGQRVPLGGRENDVLYMDEDHIIKALEHFDSWTGSSNRRREKEMGNHP</sequence>